<dbReference type="STRING" id="454286.A0A0J8R9W2"/>
<dbReference type="Pfam" id="PF01565">
    <property type="entry name" value="FAD_binding_4"/>
    <property type="match status" value="1"/>
</dbReference>
<keyword evidence="8" id="KW-0496">Mitochondrion</keyword>
<dbReference type="GO" id="GO:1903457">
    <property type="term" value="P:lactate catabolic process"/>
    <property type="evidence" value="ECO:0007669"/>
    <property type="project" value="TreeGrafter"/>
</dbReference>
<dbReference type="Gene3D" id="3.30.43.10">
    <property type="entry name" value="Uridine Diphospho-n-acetylenolpyruvylglucosamine Reductase, domain 2"/>
    <property type="match status" value="1"/>
</dbReference>
<dbReference type="InterPro" id="IPR016164">
    <property type="entry name" value="FAD-linked_Oxase-like_C"/>
</dbReference>
<reference evidence="13" key="1">
    <citation type="journal article" date="2010" name="Genome Res.">
        <title>Population genomic sequencing of Coccidioides fungi reveals recent hybridization and transposon control.</title>
        <authorList>
            <person name="Neafsey D.E."/>
            <person name="Barker B.M."/>
            <person name="Sharpton T.J."/>
            <person name="Stajich J.E."/>
            <person name="Park D.J."/>
            <person name="Whiston E."/>
            <person name="Hung C.-Y."/>
            <person name="McMahan C."/>
            <person name="White J."/>
            <person name="Sykes S."/>
            <person name="Heiman D."/>
            <person name="Young S."/>
            <person name="Zeng Q."/>
            <person name="Abouelleil A."/>
            <person name="Aftuck L."/>
            <person name="Bessette D."/>
            <person name="Brown A."/>
            <person name="FitzGerald M."/>
            <person name="Lui A."/>
            <person name="Macdonald J.P."/>
            <person name="Priest M."/>
            <person name="Orbach M.J."/>
            <person name="Galgiani J.N."/>
            <person name="Kirkland T.N."/>
            <person name="Cole G.T."/>
            <person name="Birren B.W."/>
            <person name="Henn M.R."/>
            <person name="Taylor J.W."/>
            <person name="Rounsley S.D."/>
        </authorList>
    </citation>
    <scope>NUCLEOTIDE SEQUENCE [LARGE SCALE GENOMIC DNA]</scope>
    <source>
        <strain evidence="13">RMSCC 3703</strain>
    </source>
</reference>
<comment type="subcellular location">
    <subcellularLocation>
        <location evidence="2">Mitochondrion</location>
    </subcellularLocation>
</comment>
<dbReference type="FunFam" id="3.30.70.2740:FF:000001">
    <property type="entry name" value="D-lactate dehydrogenase mitochondrial"/>
    <property type="match status" value="1"/>
</dbReference>
<dbReference type="EMBL" id="DS268126">
    <property type="protein sequence ID" value="KMU81661.1"/>
    <property type="molecule type" value="Genomic_DNA"/>
</dbReference>
<dbReference type="InterPro" id="IPR016171">
    <property type="entry name" value="Vanillyl_alc_oxidase_C-sub2"/>
</dbReference>
<evidence type="ECO:0000256" key="8">
    <source>
        <dbReference type="ARBA" id="ARBA00023128"/>
    </source>
</evidence>
<keyword evidence="4" id="KW-0285">Flavoprotein</keyword>
<dbReference type="InterPro" id="IPR016169">
    <property type="entry name" value="FAD-bd_PCMH_sub2"/>
</dbReference>
<dbReference type="GO" id="GO:0005739">
    <property type="term" value="C:mitochondrion"/>
    <property type="evidence" value="ECO:0007669"/>
    <property type="project" value="UniProtKB-SubCell"/>
</dbReference>
<evidence type="ECO:0000256" key="2">
    <source>
        <dbReference type="ARBA" id="ARBA00004173"/>
    </source>
</evidence>
<dbReference type="Gene3D" id="1.10.45.10">
    <property type="entry name" value="Vanillyl-alcohol Oxidase, Chain A, domain 4"/>
    <property type="match status" value="1"/>
</dbReference>
<evidence type="ECO:0000256" key="6">
    <source>
        <dbReference type="ARBA" id="ARBA00022946"/>
    </source>
</evidence>
<gene>
    <name evidence="12" type="ORF">CISG_02679</name>
</gene>
<dbReference type="PROSITE" id="PS51387">
    <property type="entry name" value="FAD_PCMH"/>
    <property type="match status" value="1"/>
</dbReference>
<dbReference type="InterPro" id="IPR004113">
    <property type="entry name" value="FAD-bd_oxidored_4_C"/>
</dbReference>
<comment type="similarity">
    <text evidence="3">Belongs to the FAD-binding oxidoreductase/transferase type 4 family.</text>
</comment>
<evidence type="ECO:0000256" key="5">
    <source>
        <dbReference type="ARBA" id="ARBA00022827"/>
    </source>
</evidence>
<dbReference type="Pfam" id="PF02913">
    <property type="entry name" value="FAD-oxidase_C"/>
    <property type="match status" value="1"/>
</dbReference>
<dbReference type="Proteomes" id="UP000054559">
    <property type="component" value="Unassembled WGS sequence"/>
</dbReference>
<dbReference type="GO" id="GO:0004458">
    <property type="term" value="F:D-lactate dehydrogenase (cytochrome) activity"/>
    <property type="evidence" value="ECO:0007669"/>
    <property type="project" value="UniProtKB-EC"/>
</dbReference>
<protein>
    <recommendedName>
        <fullName evidence="9">D-lactate dehydrogenase (cytochrome)</fullName>
        <ecNumber evidence="9">1.1.2.4</ecNumber>
    </recommendedName>
</protein>
<feature type="domain" description="FAD-binding PCMH-type" evidence="11">
    <location>
        <begin position="186"/>
        <end position="360"/>
    </location>
</feature>
<dbReference type="InterPro" id="IPR036318">
    <property type="entry name" value="FAD-bd_PCMH-like_sf"/>
</dbReference>
<dbReference type="GO" id="GO:0008720">
    <property type="term" value="F:D-lactate dehydrogenase (NAD+) activity"/>
    <property type="evidence" value="ECO:0007669"/>
    <property type="project" value="TreeGrafter"/>
</dbReference>
<evidence type="ECO:0000313" key="13">
    <source>
        <dbReference type="Proteomes" id="UP000054559"/>
    </source>
</evidence>
<organism evidence="12 13">
    <name type="scientific">Coccidioides immitis RMSCC 3703</name>
    <dbReference type="NCBI Taxonomy" id="454286"/>
    <lineage>
        <taxon>Eukaryota</taxon>
        <taxon>Fungi</taxon>
        <taxon>Dikarya</taxon>
        <taxon>Ascomycota</taxon>
        <taxon>Pezizomycotina</taxon>
        <taxon>Eurotiomycetes</taxon>
        <taxon>Eurotiomycetidae</taxon>
        <taxon>Onygenales</taxon>
        <taxon>Onygenaceae</taxon>
        <taxon>Coccidioides</taxon>
    </lineage>
</organism>
<dbReference type="SUPFAM" id="SSF56176">
    <property type="entry name" value="FAD-binding/transporter-associated domain-like"/>
    <property type="match status" value="1"/>
</dbReference>
<dbReference type="InterPro" id="IPR016166">
    <property type="entry name" value="FAD-bd_PCMH"/>
</dbReference>
<dbReference type="Gene3D" id="3.30.465.10">
    <property type="match status" value="2"/>
</dbReference>
<evidence type="ECO:0000256" key="10">
    <source>
        <dbReference type="ARBA" id="ARBA00051436"/>
    </source>
</evidence>
<evidence type="ECO:0000256" key="3">
    <source>
        <dbReference type="ARBA" id="ARBA00008000"/>
    </source>
</evidence>
<dbReference type="OrthoDB" id="7786253at2759"/>
<dbReference type="AlphaFoldDB" id="A0A0J8R9W2"/>
<evidence type="ECO:0000256" key="1">
    <source>
        <dbReference type="ARBA" id="ARBA00001974"/>
    </source>
</evidence>
<name>A0A0J8R9W2_COCIT</name>
<sequence>MFFFISAHSSADVWSRFADRSDSLSSFTSLTGEYHRKKESTFLYEVFNPQFPHAKCDRAAAQFFTARCQRCTPVSKVFPVSGHPDGDGIAALPHTQNASKSSTSTSWKTSQIVVAAAAAIASGYVFGKYYSESQQTVIANDLKYGTLEEMEKAIAELREILGEEAISTDDEVLHLHGYSEWSTVNSDRLPVAVAYPKDTEQVSKIAQVCHKYRVPMVPYSGGSSLEGNFSAPHGGISIDFLHMDKIIELHEDDLHAVRSAIDAWVQLNEEIKDTGLFFPIDPGPPARIGGMVGTNCSDGRIIKTRHRPRKSSAGYNLTGMFVGSEGTLGIVTEITLKLAVIPEQTRVGVATFNSIRDAASAAMRVMRRGVPIQCMEILDEVQMSIINRAGGTNRVWKECPTLFFKFSGTKSGVSESISITKGIAKQSGGTSFEFARNDKEGRDLWSARKESLWSMLALREDGSSDVWSTDVAVPLSRLPDIIELSKKDLDDLGMYACVLGHVGDGNFHASVMYDRKNPEQRAKVEKVVYDMVDRAIEMEGSCTGEHGVGMGKMSSLIKELGPETIDVMRSVKRALDPHWLLNPGKIFDAKRK</sequence>
<keyword evidence="6" id="KW-0809">Transit peptide</keyword>
<dbReference type="SUPFAM" id="SSF55103">
    <property type="entry name" value="FAD-linked oxidases, C-terminal domain"/>
    <property type="match status" value="1"/>
</dbReference>
<dbReference type="PANTHER" id="PTHR11748">
    <property type="entry name" value="D-LACTATE DEHYDROGENASE"/>
    <property type="match status" value="1"/>
</dbReference>
<dbReference type="InterPro" id="IPR006094">
    <property type="entry name" value="Oxid_FAD_bind_N"/>
</dbReference>
<proteinExistence type="inferred from homology"/>
<dbReference type="PANTHER" id="PTHR11748:SF111">
    <property type="entry name" value="D-LACTATE DEHYDROGENASE, MITOCHONDRIAL-RELATED"/>
    <property type="match status" value="1"/>
</dbReference>
<dbReference type="GO" id="GO:0071949">
    <property type="term" value="F:FAD binding"/>
    <property type="evidence" value="ECO:0007669"/>
    <property type="project" value="InterPro"/>
</dbReference>
<evidence type="ECO:0000256" key="4">
    <source>
        <dbReference type="ARBA" id="ARBA00022630"/>
    </source>
</evidence>
<evidence type="ECO:0000256" key="9">
    <source>
        <dbReference type="ARBA" id="ARBA00038897"/>
    </source>
</evidence>
<comment type="catalytic activity">
    <reaction evidence="10">
        <text>(R)-lactate + 2 Fe(III)-[cytochrome c] = 2 Fe(II)-[cytochrome c] + pyruvate + 2 H(+)</text>
        <dbReference type="Rhea" id="RHEA:13521"/>
        <dbReference type="Rhea" id="RHEA-COMP:10350"/>
        <dbReference type="Rhea" id="RHEA-COMP:14399"/>
        <dbReference type="ChEBI" id="CHEBI:15361"/>
        <dbReference type="ChEBI" id="CHEBI:15378"/>
        <dbReference type="ChEBI" id="CHEBI:16004"/>
        <dbReference type="ChEBI" id="CHEBI:29033"/>
        <dbReference type="ChEBI" id="CHEBI:29034"/>
        <dbReference type="EC" id="1.1.2.4"/>
    </reaction>
</comment>
<evidence type="ECO:0000259" key="11">
    <source>
        <dbReference type="PROSITE" id="PS51387"/>
    </source>
</evidence>
<accession>A0A0J8R9W2</accession>
<dbReference type="Gene3D" id="3.30.70.2740">
    <property type="match status" value="1"/>
</dbReference>
<dbReference type="EC" id="1.1.2.4" evidence="9"/>
<evidence type="ECO:0000313" key="12">
    <source>
        <dbReference type="EMBL" id="KMU81661.1"/>
    </source>
</evidence>
<keyword evidence="7" id="KW-0560">Oxidoreductase</keyword>
<evidence type="ECO:0000256" key="7">
    <source>
        <dbReference type="ARBA" id="ARBA00023002"/>
    </source>
</evidence>
<dbReference type="FunFam" id="1.10.45.10:FF:000001">
    <property type="entry name" value="D-lactate dehydrogenase mitochondrial"/>
    <property type="match status" value="1"/>
</dbReference>
<keyword evidence="5" id="KW-0274">FAD</keyword>
<dbReference type="InterPro" id="IPR016167">
    <property type="entry name" value="FAD-bd_PCMH_sub1"/>
</dbReference>
<comment type="cofactor">
    <cofactor evidence="1">
        <name>FAD</name>
        <dbReference type="ChEBI" id="CHEBI:57692"/>
    </cofactor>
</comment>